<evidence type="ECO:0000313" key="2">
    <source>
        <dbReference type="EMBL" id="CRG99570.1"/>
    </source>
</evidence>
<sequence length="166" mass="18320">MYPEQTEGNSTSSDQNESEVPLPVTDTLDELSELIYIPDNSDHIHVLLEPQILLESNAHSQNSLSNFENSGQGHGSGVFFDSNFMNMAMLVPIVLHLAYRRGNSSSRALRRTQINTHSPELTSDGEEVVEEEEGEGEGEGEDIHIPYNTEESNIGIFDDVSSILGE</sequence>
<dbReference type="Proteomes" id="UP000220158">
    <property type="component" value="Chromosome 7"/>
</dbReference>
<feature type="compositionally biased region" description="Polar residues" evidence="1">
    <location>
        <begin position="1"/>
        <end position="15"/>
    </location>
</feature>
<dbReference type="KEGG" id="prel:PRELSG_0733500"/>
<accession>A0A1J1H4A1</accession>
<reference evidence="2 3" key="1">
    <citation type="submission" date="2015-04" db="EMBL/GenBank/DDBJ databases">
        <authorList>
            <consortium name="Pathogen Informatics"/>
        </authorList>
    </citation>
    <scope>NUCLEOTIDE SEQUENCE [LARGE SCALE GENOMIC DNA]</scope>
    <source>
        <strain evidence="2 3">SGS1</strain>
    </source>
</reference>
<keyword evidence="3" id="KW-1185">Reference proteome</keyword>
<evidence type="ECO:0000313" key="3">
    <source>
        <dbReference type="Proteomes" id="UP000220158"/>
    </source>
</evidence>
<feature type="region of interest" description="Disordered" evidence="1">
    <location>
        <begin position="106"/>
        <end position="150"/>
    </location>
</feature>
<gene>
    <name evidence="2" type="ORF">PRELSG_0733500</name>
</gene>
<dbReference type="AlphaFoldDB" id="A0A1J1H4A1"/>
<organism evidence="2 3">
    <name type="scientific">Plasmodium relictum</name>
    <dbReference type="NCBI Taxonomy" id="85471"/>
    <lineage>
        <taxon>Eukaryota</taxon>
        <taxon>Sar</taxon>
        <taxon>Alveolata</taxon>
        <taxon>Apicomplexa</taxon>
        <taxon>Aconoidasida</taxon>
        <taxon>Haemosporida</taxon>
        <taxon>Plasmodiidae</taxon>
        <taxon>Plasmodium</taxon>
        <taxon>Plasmodium (Haemamoeba)</taxon>
    </lineage>
</organism>
<name>A0A1J1H4A1_PLARL</name>
<proteinExistence type="predicted"/>
<evidence type="ECO:0000256" key="1">
    <source>
        <dbReference type="SAM" id="MobiDB-lite"/>
    </source>
</evidence>
<dbReference type="GeneID" id="39735672"/>
<dbReference type="RefSeq" id="XP_028532575.1">
    <property type="nucleotide sequence ID" value="XM_028676047.1"/>
</dbReference>
<dbReference type="EMBL" id="LN835302">
    <property type="protein sequence ID" value="CRG99570.1"/>
    <property type="molecule type" value="Genomic_DNA"/>
</dbReference>
<feature type="compositionally biased region" description="Polar residues" evidence="1">
    <location>
        <begin position="106"/>
        <end position="121"/>
    </location>
</feature>
<dbReference type="VEuPathDB" id="PlasmoDB:PRELSG_0733500"/>
<protein>
    <submittedName>
        <fullName evidence="2">Uncharacterized protein</fullName>
    </submittedName>
</protein>
<feature type="region of interest" description="Disordered" evidence="1">
    <location>
        <begin position="1"/>
        <end position="22"/>
    </location>
</feature>
<feature type="compositionally biased region" description="Acidic residues" evidence="1">
    <location>
        <begin position="123"/>
        <end position="140"/>
    </location>
</feature>